<reference evidence="6 7" key="3">
    <citation type="journal article" date="2016" name="Sci. Rep.">
        <title>Genome-wide diversity and gene expression profiling of Babesia microti isolates identify polymorphic genes that mediate host-pathogen interactions.</title>
        <authorList>
            <person name="Silva J.C."/>
            <person name="Cornillot E."/>
            <person name="McCracken C."/>
            <person name="Usmani-Brown S."/>
            <person name="Dwivedi A."/>
            <person name="Ifeonu O.O."/>
            <person name="Crabtree J."/>
            <person name="Gotia H.T."/>
            <person name="Virji A.Z."/>
            <person name="Reynes C."/>
            <person name="Colinge J."/>
            <person name="Kumar V."/>
            <person name="Lawres L."/>
            <person name="Pazzi J.E."/>
            <person name="Pablo J.V."/>
            <person name="Hung C."/>
            <person name="Brancato J."/>
            <person name="Kumari P."/>
            <person name="Orvis J."/>
            <person name="Tretina K."/>
            <person name="Chibucos M."/>
            <person name="Ott S."/>
            <person name="Sadzewicz L."/>
            <person name="Sengamalay N."/>
            <person name="Shetty A.C."/>
            <person name="Su Q."/>
            <person name="Tallon L."/>
            <person name="Fraser C.M."/>
            <person name="Frutos R."/>
            <person name="Molina D.M."/>
            <person name="Krause P.J."/>
            <person name="Ben Mamoun C."/>
        </authorList>
    </citation>
    <scope>NUCLEOTIDE SEQUENCE [LARGE SCALE GENOMIC DNA]</scope>
    <source>
        <strain evidence="6 7">RI</strain>
    </source>
</reference>
<keyword evidence="2 5" id="KW-0396">Initiation factor</keyword>
<evidence type="ECO:0000256" key="5">
    <source>
        <dbReference type="HAMAP-Rule" id="MF_03003"/>
    </source>
</evidence>
<comment type="function">
    <text evidence="5">mRNA cap-binding component of the eukaryotic translation initiation factor 3 (eIF-3) complex, which is involved in protein synthesis of a specialized repertoire of mRNAs and, together with other initiation factors, stimulates binding of mRNA and methionyl-tRNAi to the 40S ribosome. The eIF-3 complex specifically targets and initiates translation of a subset of mRNAs involved in cell proliferation. In the eIF-3 complex, eif3d specifically recognizes and binds the 7-methylguanosine cap of a subset of mRNAs.</text>
</comment>
<evidence type="ECO:0000256" key="1">
    <source>
        <dbReference type="ARBA" id="ARBA00022490"/>
    </source>
</evidence>
<comment type="subcellular location">
    <subcellularLocation>
        <location evidence="5">Cytoplasm</location>
    </subcellularLocation>
</comment>
<accession>I7J9X3</accession>
<organism evidence="6 7">
    <name type="scientific">Babesia microti (strain RI)</name>
    <dbReference type="NCBI Taxonomy" id="1133968"/>
    <lineage>
        <taxon>Eukaryota</taxon>
        <taxon>Sar</taxon>
        <taxon>Alveolata</taxon>
        <taxon>Apicomplexa</taxon>
        <taxon>Aconoidasida</taxon>
        <taxon>Piroplasmida</taxon>
        <taxon>Babesiidae</taxon>
        <taxon>Babesia</taxon>
    </lineage>
</organism>
<dbReference type="AlphaFoldDB" id="I7J9X3"/>
<dbReference type="EMBL" id="LN871599">
    <property type="protein sequence ID" value="CCF76098.1"/>
    <property type="molecule type" value="Genomic_DNA"/>
</dbReference>
<dbReference type="RefSeq" id="XP_012650506.1">
    <property type="nucleotide sequence ID" value="XM_012795052.1"/>
</dbReference>
<dbReference type="GO" id="GO:0098808">
    <property type="term" value="F:mRNA cap binding"/>
    <property type="evidence" value="ECO:0007669"/>
    <property type="project" value="UniProtKB-UniRule"/>
</dbReference>
<dbReference type="GO" id="GO:0001732">
    <property type="term" value="P:formation of cytoplasmic translation initiation complex"/>
    <property type="evidence" value="ECO:0007669"/>
    <property type="project" value="UniProtKB-UniRule"/>
</dbReference>
<proteinExistence type="inferred from homology"/>
<dbReference type="GO" id="GO:0033290">
    <property type="term" value="C:eukaryotic 48S preinitiation complex"/>
    <property type="evidence" value="ECO:0007669"/>
    <property type="project" value="UniProtKB-UniRule"/>
</dbReference>
<sequence>MVLPKLVINTGSECWGPDENDYQTMETCLAGMQQYPFEISLKPERHIKVCDFTFGTYQRNLRDGGKYNKNSFTGLEDELQFHTVDTRSLIKPKTNAFYRRRLQLKQTTQAFNQKQLEEEAMMLDKQKRSEQKKQKIQMQVRTARMNSRHRTFNEWSIEPTPLWNVVAEIPFNQLPKQTIDISAIAVEDLFWRGKLRYYDKSMDQITVKSQLQLSHHAHNYDHYWASTHDDECIGEILMQIYEESEKDENGQYNQIVMAATDQILAVLMTAARSKYSWHLNITKIDNQIIIDKANGSIIDLLTADETAPEPPMQDAENKLNRPPALGYEAVKVNQNLRQQVLLDEVANEYEQAPFVEPGDKPASIAYRYRKFTIPPRKGGTDSECLPIVLITRAEVNAKLKGTDANSGYTYVCTLNELVTKKAKPWATQIEAQKGALLANEIRNNTTKLQRFAAQASIAGCDNLRLGYITRRSPNDAENHTILGIQSFTTENLASQMGLKMDNSWGIIRSLADLLMTKPEGHYVLLKDPMKPIMRLYATPEDEEAKERSEDEVAPE</sequence>
<dbReference type="OrthoDB" id="16538at2759"/>
<dbReference type="PANTHER" id="PTHR12399:SF0">
    <property type="entry name" value="EUKARYOTIC TRANSLATION INITIATION FACTOR 3 SUBUNIT D"/>
    <property type="match status" value="1"/>
</dbReference>
<comment type="subunit">
    <text evidence="5">Component of the eukaryotic translation initiation factor 3 (eIF-3) complex.</text>
</comment>
<reference evidence="6 7" key="1">
    <citation type="journal article" date="2012" name="Nucleic Acids Res.">
        <title>Sequencing of the smallest Apicomplexan genome from the human pathogen Babesia microti.</title>
        <authorList>
            <person name="Cornillot E."/>
            <person name="Hadj-Kaddour K."/>
            <person name="Dassouli A."/>
            <person name="Noel B."/>
            <person name="Ranwez V."/>
            <person name="Vacherie B."/>
            <person name="Augagneur Y."/>
            <person name="Bres V."/>
            <person name="Duclos A."/>
            <person name="Randazzo S."/>
            <person name="Carcy B."/>
            <person name="Debierre-Grockiego F."/>
            <person name="Delbecq S."/>
            <person name="Moubri-Menage K."/>
            <person name="Shams-Eldin H."/>
            <person name="Usmani-Brown S."/>
            <person name="Bringaud F."/>
            <person name="Wincker P."/>
            <person name="Vivares C.P."/>
            <person name="Schwarz R.T."/>
            <person name="Schetters T.P."/>
            <person name="Krause P.J."/>
            <person name="Gorenflot A."/>
            <person name="Berry V."/>
            <person name="Barbe V."/>
            <person name="Ben Mamoun C."/>
        </authorList>
    </citation>
    <scope>NUCLEOTIDE SEQUENCE [LARGE SCALE GENOMIC DNA]</scope>
    <source>
        <strain evidence="6 7">RI</strain>
    </source>
</reference>
<keyword evidence="1 5" id="KW-0963">Cytoplasm</keyword>
<dbReference type="HAMAP" id="MF_03003">
    <property type="entry name" value="eIF3d"/>
    <property type="match status" value="1"/>
</dbReference>
<name>I7J9X3_BABMR</name>
<comment type="domain">
    <text evidence="5">The RNA gate region regulates mRNA cap recognition to prevent promiscuous mRNA-binding before assembly of eif3d into the full eukaryotic translation initiation factor 3 (eIF-3) complex.</text>
</comment>
<dbReference type="GO" id="GO:0002191">
    <property type="term" value="P:cap-dependent translational initiation"/>
    <property type="evidence" value="ECO:0007669"/>
    <property type="project" value="UniProtKB-UniRule"/>
</dbReference>
<dbReference type="InterPro" id="IPR007783">
    <property type="entry name" value="eIF3d"/>
</dbReference>
<evidence type="ECO:0000256" key="3">
    <source>
        <dbReference type="ARBA" id="ARBA00022884"/>
    </source>
</evidence>
<keyword evidence="7" id="KW-1185">Reference proteome</keyword>
<dbReference type="Proteomes" id="UP000002899">
    <property type="component" value="Chromosome IV"/>
</dbReference>
<protein>
    <recommendedName>
        <fullName evidence="5">Eukaryotic translation initiation factor 3 subunit D</fullName>
        <shortName evidence="5">eIF3d</shortName>
    </recommendedName>
    <alternativeName>
        <fullName evidence="5">Eukaryotic translation initiation factor 3 subunit 7</fullName>
    </alternativeName>
</protein>
<keyword evidence="4 5" id="KW-0648">Protein biosynthesis</keyword>
<gene>
    <name evidence="6" type="ORF">BmR1_04g09650</name>
</gene>
<comment type="similarity">
    <text evidence="5">Belongs to the eIF-3 subunit D family.</text>
</comment>
<dbReference type="VEuPathDB" id="PiroplasmaDB:BmR1_04g09650"/>
<evidence type="ECO:0000256" key="4">
    <source>
        <dbReference type="ARBA" id="ARBA00022917"/>
    </source>
</evidence>
<evidence type="ECO:0000313" key="6">
    <source>
        <dbReference type="EMBL" id="CCF76098.1"/>
    </source>
</evidence>
<evidence type="ECO:0000256" key="2">
    <source>
        <dbReference type="ARBA" id="ARBA00022540"/>
    </source>
</evidence>
<dbReference type="KEGG" id="bmic:BmR1_04g09650"/>
<dbReference type="GO" id="GO:0016282">
    <property type="term" value="C:eukaryotic 43S preinitiation complex"/>
    <property type="evidence" value="ECO:0007669"/>
    <property type="project" value="UniProtKB-UniRule"/>
</dbReference>
<evidence type="ECO:0000313" key="7">
    <source>
        <dbReference type="Proteomes" id="UP000002899"/>
    </source>
</evidence>
<dbReference type="Pfam" id="PF05091">
    <property type="entry name" value="eIF-3_zeta"/>
    <property type="match status" value="1"/>
</dbReference>
<reference evidence="6 7" key="2">
    <citation type="journal article" date="2013" name="PLoS ONE">
        <title>Whole genome mapping and re-organization of the nuclear and mitochondrial genomes of Babesia microti isolates.</title>
        <authorList>
            <person name="Cornillot E."/>
            <person name="Dassouli A."/>
            <person name="Garg A."/>
            <person name="Pachikara N."/>
            <person name="Randazzo S."/>
            <person name="Depoix D."/>
            <person name="Carcy B."/>
            <person name="Delbecq S."/>
            <person name="Frutos R."/>
            <person name="Silva J.C."/>
            <person name="Sutton R."/>
            <person name="Krause P.J."/>
            <person name="Mamoun C.B."/>
        </authorList>
    </citation>
    <scope>NUCLEOTIDE SEQUENCE [LARGE SCALE GENOMIC DNA]</scope>
    <source>
        <strain evidence="6 7">RI</strain>
    </source>
</reference>
<dbReference type="GO" id="GO:0005852">
    <property type="term" value="C:eukaryotic translation initiation factor 3 complex"/>
    <property type="evidence" value="ECO:0007669"/>
    <property type="project" value="UniProtKB-UniRule"/>
</dbReference>
<keyword evidence="3" id="KW-0694">RNA-binding</keyword>
<dbReference type="GO" id="GO:0003743">
    <property type="term" value="F:translation initiation factor activity"/>
    <property type="evidence" value="ECO:0007669"/>
    <property type="project" value="UniProtKB-UniRule"/>
</dbReference>
<dbReference type="PIRSF" id="PIRSF016281">
    <property type="entry name" value="EIF-3_zeta"/>
    <property type="match status" value="1"/>
</dbReference>
<dbReference type="GeneID" id="24426553"/>
<feature type="region of interest" description="RNA gate" evidence="5">
    <location>
        <begin position="297"/>
        <end position="311"/>
    </location>
</feature>
<dbReference type="PANTHER" id="PTHR12399">
    <property type="entry name" value="EUKARYOTIC TRANSLATION INITIATION FACTOR 3 SUBUNIT 7"/>
    <property type="match status" value="1"/>
</dbReference>